<reference evidence="2 3" key="1">
    <citation type="journal article" date="2021" name="Elife">
        <title>Chloroplast acquisition without the gene transfer in kleptoplastic sea slugs, Plakobranchus ocellatus.</title>
        <authorList>
            <person name="Maeda T."/>
            <person name="Takahashi S."/>
            <person name="Yoshida T."/>
            <person name="Shimamura S."/>
            <person name="Takaki Y."/>
            <person name="Nagai Y."/>
            <person name="Toyoda A."/>
            <person name="Suzuki Y."/>
            <person name="Arimoto A."/>
            <person name="Ishii H."/>
            <person name="Satoh N."/>
            <person name="Nishiyama T."/>
            <person name="Hasebe M."/>
            <person name="Maruyama T."/>
            <person name="Minagawa J."/>
            <person name="Obokata J."/>
            <person name="Shigenobu S."/>
        </authorList>
    </citation>
    <scope>NUCLEOTIDE SEQUENCE [LARGE SCALE GENOMIC DNA]</scope>
</reference>
<dbReference type="Proteomes" id="UP000735302">
    <property type="component" value="Unassembled WGS sequence"/>
</dbReference>
<sequence length="191" mass="20853">MLDVACTSSVIGKGIMTYCSPRTVQKLLSSSLTKEGREHGGVGDEHQIHITTYDGDDGILDDPQTNYDTSNEGNLDGLLDDHQTNSDANDEGSHDGLLDDSQTNSDTNDEGSHDGILGDPQTNSDTNDEGSHDGILDNLQTNGGTNNERVRERYNVADGMSLLNNDFVNLERLILCLTENKNTHVYKVFHN</sequence>
<organism evidence="2 3">
    <name type="scientific">Plakobranchus ocellatus</name>
    <dbReference type="NCBI Taxonomy" id="259542"/>
    <lineage>
        <taxon>Eukaryota</taxon>
        <taxon>Metazoa</taxon>
        <taxon>Spiralia</taxon>
        <taxon>Lophotrochozoa</taxon>
        <taxon>Mollusca</taxon>
        <taxon>Gastropoda</taxon>
        <taxon>Heterobranchia</taxon>
        <taxon>Euthyneura</taxon>
        <taxon>Panpulmonata</taxon>
        <taxon>Sacoglossa</taxon>
        <taxon>Placobranchoidea</taxon>
        <taxon>Plakobranchidae</taxon>
        <taxon>Plakobranchus</taxon>
    </lineage>
</organism>
<feature type="compositionally biased region" description="Polar residues" evidence="1">
    <location>
        <begin position="138"/>
        <end position="147"/>
    </location>
</feature>
<dbReference type="AlphaFoldDB" id="A0AAV4BZA0"/>
<accession>A0AAV4BZA0</accession>
<name>A0AAV4BZA0_9GAST</name>
<feature type="region of interest" description="Disordered" evidence="1">
    <location>
        <begin position="53"/>
        <end position="147"/>
    </location>
</feature>
<gene>
    <name evidence="2" type="ORF">PoB_005103300</name>
</gene>
<keyword evidence="3" id="KW-1185">Reference proteome</keyword>
<comment type="caution">
    <text evidence="2">The sequence shown here is derived from an EMBL/GenBank/DDBJ whole genome shotgun (WGS) entry which is preliminary data.</text>
</comment>
<evidence type="ECO:0000313" key="3">
    <source>
        <dbReference type="Proteomes" id="UP000735302"/>
    </source>
</evidence>
<evidence type="ECO:0000256" key="1">
    <source>
        <dbReference type="SAM" id="MobiDB-lite"/>
    </source>
</evidence>
<proteinExistence type="predicted"/>
<protein>
    <submittedName>
        <fullName evidence="2">Uncharacterized protein</fullName>
    </submittedName>
</protein>
<dbReference type="EMBL" id="BLXT01005617">
    <property type="protein sequence ID" value="GFO24528.1"/>
    <property type="molecule type" value="Genomic_DNA"/>
</dbReference>
<evidence type="ECO:0000313" key="2">
    <source>
        <dbReference type="EMBL" id="GFO24528.1"/>
    </source>
</evidence>
<feature type="compositionally biased region" description="Polar residues" evidence="1">
    <location>
        <begin position="63"/>
        <end position="73"/>
    </location>
</feature>